<dbReference type="Gene3D" id="1.10.150.130">
    <property type="match status" value="1"/>
</dbReference>
<dbReference type="InterPro" id="IPR002104">
    <property type="entry name" value="Integrase_catalytic"/>
</dbReference>
<dbReference type="InterPro" id="IPR013762">
    <property type="entry name" value="Integrase-like_cat_sf"/>
</dbReference>
<dbReference type="Pfam" id="PF22022">
    <property type="entry name" value="Phage_int_M"/>
    <property type="match status" value="1"/>
</dbReference>
<dbReference type="AlphaFoldDB" id="A0A084IG89"/>
<evidence type="ECO:0000256" key="1">
    <source>
        <dbReference type="ARBA" id="ARBA00008857"/>
    </source>
</evidence>
<keyword evidence="2" id="KW-0229">DNA integration</keyword>
<comment type="similarity">
    <text evidence="1">Belongs to the 'phage' integrase family.</text>
</comment>
<dbReference type="eggNOG" id="COG0582">
    <property type="taxonomic scope" value="Bacteria"/>
</dbReference>
<dbReference type="InterPro" id="IPR053876">
    <property type="entry name" value="Phage_int_M"/>
</dbReference>
<evidence type="ECO:0000256" key="2">
    <source>
        <dbReference type="ARBA" id="ARBA00022908"/>
    </source>
</evidence>
<dbReference type="PROSITE" id="PS51898">
    <property type="entry name" value="TYR_RECOMBINASE"/>
    <property type="match status" value="1"/>
</dbReference>
<gene>
    <name evidence="6" type="ORF">C41B8_18587</name>
</gene>
<dbReference type="Pfam" id="PF00589">
    <property type="entry name" value="Phage_integrase"/>
    <property type="match status" value="1"/>
</dbReference>
<dbReference type="CDD" id="cd00801">
    <property type="entry name" value="INT_P4_C"/>
    <property type="match status" value="1"/>
</dbReference>
<dbReference type="InterPro" id="IPR011010">
    <property type="entry name" value="DNA_brk_join_enz"/>
</dbReference>
<reference evidence="6 7" key="1">
    <citation type="submission" date="2013-03" db="EMBL/GenBank/DDBJ databases">
        <title>Salinisphaera hydrothermalis C41B8 Genome Sequencing.</title>
        <authorList>
            <person name="Li C."/>
            <person name="Lai Q."/>
            <person name="Shao Z."/>
        </authorList>
    </citation>
    <scope>NUCLEOTIDE SEQUENCE [LARGE SCALE GENOMIC DNA]</scope>
    <source>
        <strain evidence="6 7">C41B8</strain>
    </source>
</reference>
<dbReference type="PANTHER" id="PTHR30629:SF2">
    <property type="entry name" value="PROPHAGE INTEGRASE INTS-RELATED"/>
    <property type="match status" value="1"/>
</dbReference>
<dbReference type="PATRIC" id="fig|1304275.5.peg.3794"/>
<feature type="domain" description="Tyr recombinase" evidence="5">
    <location>
        <begin position="68"/>
        <end position="246"/>
    </location>
</feature>
<keyword evidence="7" id="KW-1185">Reference proteome</keyword>
<protein>
    <submittedName>
        <fullName evidence="6">Cp4-like integrase</fullName>
    </submittedName>
</protein>
<proteinExistence type="inferred from homology"/>
<dbReference type="GO" id="GO:0003677">
    <property type="term" value="F:DNA binding"/>
    <property type="evidence" value="ECO:0007669"/>
    <property type="project" value="UniProtKB-KW"/>
</dbReference>
<dbReference type="Proteomes" id="UP000028302">
    <property type="component" value="Unassembled WGS sequence"/>
</dbReference>
<accession>A0A084IG89</accession>
<sequence length="270" mass="31129">MGKRPINQILAPEILEMIRPIEARGALDYNKRVLQRVSMVFRYAIVTGRAEYNPSADLRGALKTRKQTHHAALARDDLPAFLKALDSYDGHLITKCGLQLIALTFLRSTELRGATWAEIDFERKEWRVPAERMKMNAEHIVPLADQAVERLRKLHAVTGRYPYVFTGRNDPRRPMSENTLLYALYRMGYKRKATVHGFRATASTILNESGFNRDAIERQLAHVEGNKVRAAYHRSEYLDERRAMMDWWADYLDRLKSDSKVVALPTTRTA</sequence>
<name>A0A084IG89_SALHC</name>
<keyword evidence="3" id="KW-0238">DNA-binding</keyword>
<evidence type="ECO:0000313" key="6">
    <source>
        <dbReference type="EMBL" id="KEZ75723.1"/>
    </source>
</evidence>
<organism evidence="6 7">
    <name type="scientific">Salinisphaera hydrothermalis (strain C41B8)</name>
    <dbReference type="NCBI Taxonomy" id="1304275"/>
    <lineage>
        <taxon>Bacteria</taxon>
        <taxon>Pseudomonadati</taxon>
        <taxon>Pseudomonadota</taxon>
        <taxon>Gammaproteobacteria</taxon>
        <taxon>Salinisphaerales</taxon>
        <taxon>Salinisphaeraceae</taxon>
        <taxon>Salinisphaera</taxon>
    </lineage>
</organism>
<evidence type="ECO:0000259" key="5">
    <source>
        <dbReference type="PROSITE" id="PS51898"/>
    </source>
</evidence>
<dbReference type="PANTHER" id="PTHR30629">
    <property type="entry name" value="PROPHAGE INTEGRASE"/>
    <property type="match status" value="1"/>
</dbReference>
<dbReference type="STRING" id="1304275.C41B8_18587"/>
<evidence type="ECO:0000256" key="3">
    <source>
        <dbReference type="ARBA" id="ARBA00023125"/>
    </source>
</evidence>
<dbReference type="GO" id="GO:0006310">
    <property type="term" value="P:DNA recombination"/>
    <property type="evidence" value="ECO:0007669"/>
    <property type="project" value="UniProtKB-KW"/>
</dbReference>
<comment type="caution">
    <text evidence="6">The sequence shown here is derived from an EMBL/GenBank/DDBJ whole genome shotgun (WGS) entry which is preliminary data.</text>
</comment>
<evidence type="ECO:0000256" key="4">
    <source>
        <dbReference type="ARBA" id="ARBA00023172"/>
    </source>
</evidence>
<dbReference type="EMBL" id="APNK01000059">
    <property type="protein sequence ID" value="KEZ75723.1"/>
    <property type="molecule type" value="Genomic_DNA"/>
</dbReference>
<dbReference type="InterPro" id="IPR010998">
    <property type="entry name" value="Integrase_recombinase_N"/>
</dbReference>
<dbReference type="InterPro" id="IPR050808">
    <property type="entry name" value="Phage_Integrase"/>
</dbReference>
<dbReference type="SUPFAM" id="SSF56349">
    <property type="entry name" value="DNA breaking-rejoining enzymes"/>
    <property type="match status" value="1"/>
</dbReference>
<dbReference type="Gene3D" id="1.10.443.10">
    <property type="entry name" value="Intergrase catalytic core"/>
    <property type="match status" value="1"/>
</dbReference>
<keyword evidence="4" id="KW-0233">DNA recombination</keyword>
<dbReference type="GO" id="GO:0015074">
    <property type="term" value="P:DNA integration"/>
    <property type="evidence" value="ECO:0007669"/>
    <property type="project" value="UniProtKB-KW"/>
</dbReference>
<evidence type="ECO:0000313" key="7">
    <source>
        <dbReference type="Proteomes" id="UP000028302"/>
    </source>
</evidence>